<dbReference type="OMA" id="GVAHSGM"/>
<dbReference type="GO" id="GO:0061617">
    <property type="term" value="C:MICOS complex"/>
    <property type="evidence" value="ECO:0007669"/>
    <property type="project" value="UniProtKB-UniRule"/>
</dbReference>
<dbReference type="InterPro" id="IPR033181">
    <property type="entry name" value="Mic26_fungi"/>
</dbReference>
<accession>S8BXG9</accession>
<name>S8BXG9_DACHA</name>
<comment type="subcellular location">
    <subcellularLocation>
        <location evidence="1">Mitochondrion inner membrane</location>
    </subcellularLocation>
</comment>
<dbReference type="OrthoDB" id="2399148at2759"/>
<evidence type="ECO:0000313" key="4">
    <source>
        <dbReference type="EMBL" id="EPS44213.1"/>
    </source>
</evidence>
<feature type="region of interest" description="Disordered" evidence="2">
    <location>
        <begin position="42"/>
        <end position="92"/>
    </location>
</feature>
<evidence type="ECO:0000256" key="2">
    <source>
        <dbReference type="SAM" id="MobiDB-lite"/>
    </source>
</evidence>
<dbReference type="GO" id="GO:0044284">
    <property type="term" value="C:mitochondrial crista junction"/>
    <property type="evidence" value="ECO:0007669"/>
    <property type="project" value="TreeGrafter"/>
</dbReference>
<keyword evidence="3" id="KW-0732">Signal</keyword>
<keyword evidence="1" id="KW-0999">Mitochondrion inner membrane</keyword>
<reference evidence="4 5" key="1">
    <citation type="journal article" date="2013" name="PLoS Genet.">
        <title>Genomic mechanisms accounting for the adaptation to parasitism in nematode-trapping fungi.</title>
        <authorList>
            <person name="Meerupati T."/>
            <person name="Andersson K.M."/>
            <person name="Friman E."/>
            <person name="Kumar D."/>
            <person name="Tunlid A."/>
            <person name="Ahren D."/>
        </authorList>
    </citation>
    <scope>NUCLEOTIDE SEQUENCE [LARGE SCALE GENOMIC DNA]</scope>
    <source>
        <strain evidence="4 5">CBS 200.50</strain>
    </source>
</reference>
<evidence type="ECO:0000256" key="3">
    <source>
        <dbReference type="SAM" id="SignalP"/>
    </source>
</evidence>
<reference evidence="5" key="2">
    <citation type="submission" date="2013-04" db="EMBL/GenBank/DDBJ databases">
        <title>Genomic mechanisms accounting for the adaptation to parasitism in nematode-trapping fungi.</title>
        <authorList>
            <person name="Ahren D.G."/>
        </authorList>
    </citation>
    <scope>NUCLEOTIDE SEQUENCE [LARGE SCALE GENOMIC DNA]</scope>
    <source>
        <strain evidence="5">CBS 200.50</strain>
    </source>
</reference>
<evidence type="ECO:0000313" key="5">
    <source>
        <dbReference type="Proteomes" id="UP000015100"/>
    </source>
</evidence>
<dbReference type="InterPro" id="IPR019166">
    <property type="entry name" value="MIC26/MIC27"/>
</dbReference>
<dbReference type="EMBL" id="AQGS01000055">
    <property type="protein sequence ID" value="EPS44213.1"/>
    <property type="molecule type" value="Genomic_DNA"/>
</dbReference>
<feature type="chain" id="PRO_5004549222" description="MICOS complex subunit" evidence="3">
    <location>
        <begin position="25"/>
        <end position="255"/>
    </location>
</feature>
<comment type="caution">
    <text evidence="4">The sequence shown here is derived from an EMBL/GenBank/DDBJ whole genome shotgun (WGS) entry which is preliminary data.</text>
</comment>
<dbReference type="Pfam" id="PF09769">
    <property type="entry name" value="ApoO"/>
    <property type="match status" value="1"/>
</dbReference>
<sequence length="255" mass="27790">MAARLPLNPRAMALLTGLTATTLAGYTTTSTVYAEEPNLSSKKSIYDDYTPPAPTPSTPPRSSFPSLPSLGFGSPSEEESTEPKATPTERLASQIGVGRKVLHTEVTKVQRHLDRLFDKYLHIEHSVTTTVADLAPSHRSGETIIPGAIFVAISAMAGSVVARRRMFPVRFLTPVITGVAASWYFLPETSRNVGNLAWKWEQKVPQVAETHMAIRNGVVDGWKATTDGYKSARGYVEDSTSSARRTIEGWVKTSK</sequence>
<keyword evidence="1" id="KW-0472">Membrane</keyword>
<dbReference type="PANTHER" id="PTHR28268">
    <property type="entry name" value="MICOS SUBUNIT MIC26"/>
    <property type="match status" value="1"/>
</dbReference>
<keyword evidence="1" id="KW-0496">Mitochondrion</keyword>
<dbReference type="eggNOG" id="ENOG502S70K">
    <property type="taxonomic scope" value="Eukaryota"/>
</dbReference>
<feature type="signal peptide" evidence="3">
    <location>
        <begin position="1"/>
        <end position="24"/>
    </location>
</feature>
<keyword evidence="1" id="KW-0812">Transmembrane</keyword>
<dbReference type="HOGENOM" id="CLU_072876_0_0_1"/>
<dbReference type="GO" id="GO:0042407">
    <property type="term" value="P:cristae formation"/>
    <property type="evidence" value="ECO:0007669"/>
    <property type="project" value="InterPro"/>
</dbReference>
<keyword evidence="5" id="KW-1185">Reference proteome</keyword>
<evidence type="ECO:0000256" key="1">
    <source>
        <dbReference type="RuleBase" id="RU363021"/>
    </source>
</evidence>
<organism evidence="4 5">
    <name type="scientific">Dactylellina haptotyla (strain CBS 200.50)</name>
    <name type="common">Nematode-trapping fungus</name>
    <name type="synonym">Monacrosporium haptotylum</name>
    <dbReference type="NCBI Taxonomy" id="1284197"/>
    <lineage>
        <taxon>Eukaryota</taxon>
        <taxon>Fungi</taxon>
        <taxon>Dikarya</taxon>
        <taxon>Ascomycota</taxon>
        <taxon>Pezizomycotina</taxon>
        <taxon>Orbiliomycetes</taxon>
        <taxon>Orbiliales</taxon>
        <taxon>Orbiliaceae</taxon>
        <taxon>Dactylellina</taxon>
    </lineage>
</organism>
<dbReference type="STRING" id="1284197.S8BXG9"/>
<dbReference type="Proteomes" id="UP000015100">
    <property type="component" value="Unassembled WGS sequence"/>
</dbReference>
<feature type="transmembrane region" description="Helical" evidence="1">
    <location>
        <begin position="144"/>
        <end position="162"/>
    </location>
</feature>
<protein>
    <recommendedName>
        <fullName evidence="1">MICOS complex subunit</fullName>
    </recommendedName>
</protein>
<gene>
    <name evidence="4" type="ORF">H072_1790</name>
</gene>
<dbReference type="PANTHER" id="PTHR28268:SF1">
    <property type="entry name" value="MICOS SUBUNIT MIC26"/>
    <property type="match status" value="1"/>
</dbReference>
<feature type="compositionally biased region" description="Low complexity" evidence="2">
    <location>
        <begin position="60"/>
        <end position="75"/>
    </location>
</feature>
<comment type="function">
    <text evidence="1">Component of the MICOS complex, a large protein complex of the mitochondrial inner membrane that plays crucial roles in the maintenance of crista junctions, inner membrane architecture, and formation of contact sites to the outer membrane.</text>
</comment>
<proteinExistence type="predicted"/>
<comment type="subunit">
    <text evidence="1">Component of the mitochondrial contact site and cristae organizing system (MICOS) complex.</text>
</comment>
<dbReference type="AlphaFoldDB" id="S8BXG9"/>
<keyword evidence="1" id="KW-1133">Transmembrane helix</keyword>